<name>A0A0R1FTX2_9LACO</name>
<dbReference type="InterPro" id="IPR000182">
    <property type="entry name" value="GNAT_dom"/>
</dbReference>
<protein>
    <recommendedName>
        <fullName evidence="1">N-acetyltransferase domain-containing protein</fullName>
    </recommendedName>
</protein>
<proteinExistence type="predicted"/>
<evidence type="ECO:0000313" key="3">
    <source>
        <dbReference type="Proteomes" id="UP000051794"/>
    </source>
</evidence>
<gene>
    <name evidence="2" type="ORF">FD43_GL000324</name>
</gene>
<dbReference type="RefSeq" id="WP_054449488.1">
    <property type="nucleotide sequence ID" value="NZ_AZCK01000012.1"/>
</dbReference>
<dbReference type="GO" id="GO:0016747">
    <property type="term" value="F:acyltransferase activity, transferring groups other than amino-acyl groups"/>
    <property type="evidence" value="ECO:0007669"/>
    <property type="project" value="InterPro"/>
</dbReference>
<dbReference type="GeneID" id="66348180"/>
<accession>A0A0R1FTX2</accession>
<dbReference type="PATRIC" id="fig|1423768.3.peg.35"/>
<comment type="caution">
    <text evidence="2">The sequence shown here is derived from an EMBL/GenBank/DDBJ whole genome shotgun (WGS) entry which is preliminary data.</text>
</comment>
<dbReference type="Pfam" id="PF13673">
    <property type="entry name" value="Acetyltransf_10"/>
    <property type="match status" value="1"/>
</dbReference>
<evidence type="ECO:0000313" key="2">
    <source>
        <dbReference type="EMBL" id="KRK23009.1"/>
    </source>
</evidence>
<dbReference type="EMBL" id="AZCK01000012">
    <property type="protein sequence ID" value="KRK23009.1"/>
    <property type="molecule type" value="Genomic_DNA"/>
</dbReference>
<sequence>MWKTKKFTELTLEELFEIYRVRSEVFVEEQHIVYADPDENDKKALHIFETDGRNITAYARIFKDHDHVTFGRVLTTKKVRGTGKGKELLEKILNVINQYFPNTRIEIDAQAYAVGYYEKSGFKVASEPFIEAGINHIKMQH</sequence>
<feature type="domain" description="N-acetyltransferase" evidence="1">
    <location>
        <begin position="5"/>
        <end position="141"/>
    </location>
</feature>
<organism evidence="2 3">
    <name type="scientific">Apilactobacillus kunkeei DSM 12361 = ATCC 700308</name>
    <dbReference type="NCBI Taxonomy" id="1423768"/>
    <lineage>
        <taxon>Bacteria</taxon>
        <taxon>Bacillati</taxon>
        <taxon>Bacillota</taxon>
        <taxon>Bacilli</taxon>
        <taxon>Lactobacillales</taxon>
        <taxon>Lactobacillaceae</taxon>
        <taxon>Apilactobacillus</taxon>
    </lineage>
</organism>
<reference evidence="2 3" key="1">
    <citation type="journal article" date="2015" name="Genome Announc.">
        <title>Expanding the biotechnology potential of lactobacilli through comparative genomics of 213 strains and associated genera.</title>
        <authorList>
            <person name="Sun Z."/>
            <person name="Harris H.M."/>
            <person name="McCann A."/>
            <person name="Guo C."/>
            <person name="Argimon S."/>
            <person name="Zhang W."/>
            <person name="Yang X."/>
            <person name="Jeffery I.B."/>
            <person name="Cooney J.C."/>
            <person name="Kagawa T.F."/>
            <person name="Liu W."/>
            <person name="Song Y."/>
            <person name="Salvetti E."/>
            <person name="Wrobel A."/>
            <person name="Rasinkangas P."/>
            <person name="Parkhill J."/>
            <person name="Rea M.C."/>
            <person name="O'Sullivan O."/>
            <person name="Ritari J."/>
            <person name="Douillard F.P."/>
            <person name="Paul Ross R."/>
            <person name="Yang R."/>
            <person name="Briner A.E."/>
            <person name="Felis G.E."/>
            <person name="de Vos W.M."/>
            <person name="Barrangou R."/>
            <person name="Klaenhammer T.R."/>
            <person name="Caufield P.W."/>
            <person name="Cui Y."/>
            <person name="Zhang H."/>
            <person name="O'Toole P.W."/>
        </authorList>
    </citation>
    <scope>NUCLEOTIDE SEQUENCE [LARGE SCALE GENOMIC DNA]</scope>
    <source>
        <strain evidence="2 3">DSM 12361</strain>
    </source>
</reference>
<dbReference type="AlphaFoldDB" id="A0A0R1FTX2"/>
<dbReference type="SUPFAM" id="SSF55729">
    <property type="entry name" value="Acyl-CoA N-acyltransferases (Nat)"/>
    <property type="match status" value="1"/>
</dbReference>
<evidence type="ECO:0000259" key="1">
    <source>
        <dbReference type="PROSITE" id="PS51186"/>
    </source>
</evidence>
<dbReference type="InterPro" id="IPR016181">
    <property type="entry name" value="Acyl_CoA_acyltransferase"/>
</dbReference>
<dbReference type="PROSITE" id="PS51186">
    <property type="entry name" value="GNAT"/>
    <property type="match status" value="1"/>
</dbReference>
<dbReference type="Gene3D" id="3.40.630.30">
    <property type="match status" value="1"/>
</dbReference>
<dbReference type="Proteomes" id="UP000051794">
    <property type="component" value="Unassembled WGS sequence"/>
</dbReference>